<evidence type="ECO:0000256" key="5">
    <source>
        <dbReference type="ARBA" id="ARBA00023008"/>
    </source>
</evidence>
<evidence type="ECO:0000256" key="2">
    <source>
        <dbReference type="ARBA" id="ARBA00022723"/>
    </source>
</evidence>
<feature type="signal peptide" evidence="13">
    <location>
        <begin position="1"/>
        <end position="20"/>
    </location>
</feature>
<evidence type="ECO:0000313" key="16">
    <source>
        <dbReference type="Proteomes" id="UP000620124"/>
    </source>
</evidence>
<keyword evidence="9" id="KW-0624">Polysaccharide degradation</keyword>
<keyword evidence="3" id="KW-0136">Cellulose degradation</keyword>
<keyword evidence="6" id="KW-0503">Monooxygenase</keyword>
<dbReference type="GO" id="GO:0030245">
    <property type="term" value="P:cellulose catabolic process"/>
    <property type="evidence" value="ECO:0007669"/>
    <property type="project" value="UniProtKB-KW"/>
</dbReference>
<evidence type="ECO:0000313" key="15">
    <source>
        <dbReference type="EMBL" id="KAF7350226.1"/>
    </source>
</evidence>
<evidence type="ECO:0000259" key="14">
    <source>
        <dbReference type="Pfam" id="PF03443"/>
    </source>
</evidence>
<dbReference type="CDD" id="cd21175">
    <property type="entry name" value="LPMO_AA9"/>
    <property type="match status" value="1"/>
</dbReference>
<proteinExistence type="inferred from homology"/>
<accession>A0A8H6Y1E6</accession>
<feature type="domain" description="Auxiliary Activity family 9 catalytic" evidence="14">
    <location>
        <begin position="21"/>
        <end position="218"/>
    </location>
</feature>
<evidence type="ECO:0000256" key="11">
    <source>
        <dbReference type="ARBA" id="ARBA00045077"/>
    </source>
</evidence>
<keyword evidence="8" id="KW-0119">Carbohydrate metabolism</keyword>
<evidence type="ECO:0000256" key="13">
    <source>
        <dbReference type="SAM" id="SignalP"/>
    </source>
</evidence>
<comment type="catalytic activity">
    <reaction evidence="11">
        <text>[(1-&gt;4)-beta-D-glucosyl]n+m + reduced acceptor + O2 = 4-dehydro-beta-D-glucosyl-[(1-&gt;4)-beta-D-glucosyl]n-1 + [(1-&gt;4)-beta-D-glucosyl]m + acceptor + H2O.</text>
        <dbReference type="EC" id="1.14.99.56"/>
    </reaction>
</comment>
<dbReference type="EMBL" id="JACAZI010000010">
    <property type="protein sequence ID" value="KAF7350226.1"/>
    <property type="molecule type" value="Genomic_DNA"/>
</dbReference>
<evidence type="ECO:0000256" key="1">
    <source>
        <dbReference type="ARBA" id="ARBA00001973"/>
    </source>
</evidence>
<dbReference type="EC" id="1.14.99.56" evidence="12"/>
<dbReference type="OrthoDB" id="4849160at2759"/>
<evidence type="ECO:0000256" key="3">
    <source>
        <dbReference type="ARBA" id="ARBA00023001"/>
    </source>
</evidence>
<reference evidence="15" key="1">
    <citation type="submission" date="2020-05" db="EMBL/GenBank/DDBJ databases">
        <title>Mycena genomes resolve the evolution of fungal bioluminescence.</title>
        <authorList>
            <person name="Tsai I.J."/>
        </authorList>
    </citation>
    <scope>NUCLEOTIDE SEQUENCE</scope>
    <source>
        <strain evidence="15">CCC161011</strain>
    </source>
</reference>
<comment type="caution">
    <text evidence="15">The sequence shown here is derived from an EMBL/GenBank/DDBJ whole genome shotgun (WGS) entry which is preliminary data.</text>
</comment>
<sequence length="292" mass="31276">MAKLSCLVISLLSILTIVRGHGYVQQITAGSTVWTGYLPYTDPYYNPPPQRIVRAIPGNGPITDLSLIDVQCNGWSDGGVIGSTPAPLVATVAAGTTLGLNWTTWPDSHVGPMITYMALAPTDITKWQPGNAAVWFKVAQSGKTAAGLWAATDLLTASNSVYSFTIPAKLKAGQYIIRHEIIALHSAFEYPGAQVYPSCIQVQVTGSGTAVPPASSMERTLQQLQVRANSYSYSSHELTHTNVLLQELFTMSTPILACVPPPCFTFLNNLLKAVDLPGLSDSWPGCVSRLTP</sequence>
<keyword evidence="13" id="KW-0732">Signal</keyword>
<keyword evidence="5" id="KW-0186">Copper</keyword>
<dbReference type="InterPro" id="IPR005103">
    <property type="entry name" value="AA9_LPMO"/>
</dbReference>
<gene>
    <name evidence="15" type="ORF">MVEN_01326000</name>
</gene>
<evidence type="ECO:0000256" key="8">
    <source>
        <dbReference type="ARBA" id="ARBA00023277"/>
    </source>
</evidence>
<name>A0A8H6Y1E6_9AGAR</name>
<organism evidence="15 16">
    <name type="scientific">Mycena venus</name>
    <dbReference type="NCBI Taxonomy" id="2733690"/>
    <lineage>
        <taxon>Eukaryota</taxon>
        <taxon>Fungi</taxon>
        <taxon>Dikarya</taxon>
        <taxon>Basidiomycota</taxon>
        <taxon>Agaricomycotina</taxon>
        <taxon>Agaricomycetes</taxon>
        <taxon>Agaricomycetidae</taxon>
        <taxon>Agaricales</taxon>
        <taxon>Marasmiineae</taxon>
        <taxon>Mycenaceae</taxon>
        <taxon>Mycena</taxon>
    </lineage>
</organism>
<keyword evidence="16" id="KW-1185">Reference proteome</keyword>
<comment type="cofactor">
    <cofactor evidence="1">
        <name>Cu(2+)</name>
        <dbReference type="ChEBI" id="CHEBI:29036"/>
    </cofactor>
</comment>
<dbReference type="GO" id="GO:0004497">
    <property type="term" value="F:monooxygenase activity"/>
    <property type="evidence" value="ECO:0007669"/>
    <property type="project" value="UniProtKB-KW"/>
</dbReference>
<evidence type="ECO:0000256" key="6">
    <source>
        <dbReference type="ARBA" id="ARBA00023033"/>
    </source>
</evidence>
<dbReference type="Gene3D" id="2.70.50.70">
    <property type="match status" value="1"/>
</dbReference>
<evidence type="ECO:0000256" key="10">
    <source>
        <dbReference type="ARBA" id="ARBA00044502"/>
    </source>
</evidence>
<dbReference type="Pfam" id="PF03443">
    <property type="entry name" value="AA9"/>
    <property type="match status" value="1"/>
</dbReference>
<feature type="chain" id="PRO_5034149779" description="lytic cellulose monooxygenase (C4-dehydrogenating)" evidence="13">
    <location>
        <begin position="21"/>
        <end position="292"/>
    </location>
</feature>
<dbReference type="Proteomes" id="UP000620124">
    <property type="component" value="Unassembled WGS sequence"/>
</dbReference>
<dbReference type="GO" id="GO:0046872">
    <property type="term" value="F:metal ion binding"/>
    <property type="evidence" value="ECO:0007669"/>
    <property type="project" value="UniProtKB-KW"/>
</dbReference>
<keyword evidence="4" id="KW-0560">Oxidoreductase</keyword>
<evidence type="ECO:0000256" key="9">
    <source>
        <dbReference type="ARBA" id="ARBA00023326"/>
    </source>
</evidence>
<protein>
    <recommendedName>
        <fullName evidence="12">lytic cellulose monooxygenase (C4-dehydrogenating)</fullName>
        <ecNumber evidence="12">1.14.99.56</ecNumber>
    </recommendedName>
</protein>
<dbReference type="AlphaFoldDB" id="A0A8H6Y1E6"/>
<dbReference type="InterPro" id="IPR049892">
    <property type="entry name" value="AA9"/>
</dbReference>
<keyword evidence="7" id="KW-1015">Disulfide bond</keyword>
<dbReference type="PANTHER" id="PTHR33353:SF6">
    <property type="entry name" value="ENDOGLUCANASE IV"/>
    <property type="match status" value="1"/>
</dbReference>
<comment type="similarity">
    <text evidence="10">Belongs to the polysaccharide monooxygenase AA9 family.</text>
</comment>
<evidence type="ECO:0000256" key="12">
    <source>
        <dbReference type="ARBA" id="ARBA00047174"/>
    </source>
</evidence>
<evidence type="ECO:0000256" key="7">
    <source>
        <dbReference type="ARBA" id="ARBA00023157"/>
    </source>
</evidence>
<evidence type="ECO:0000256" key="4">
    <source>
        <dbReference type="ARBA" id="ARBA00023002"/>
    </source>
</evidence>
<dbReference type="PANTHER" id="PTHR33353">
    <property type="entry name" value="PUTATIVE (AFU_ORTHOLOGUE AFUA_1G12560)-RELATED"/>
    <property type="match status" value="1"/>
</dbReference>
<keyword evidence="2" id="KW-0479">Metal-binding</keyword>